<evidence type="ECO:0000256" key="2">
    <source>
        <dbReference type="SAM" id="Phobius"/>
    </source>
</evidence>
<dbReference type="EMBL" id="LT629791">
    <property type="protein sequence ID" value="SDU27865.1"/>
    <property type="molecule type" value="Genomic_DNA"/>
</dbReference>
<reference evidence="5" key="1">
    <citation type="submission" date="2016-10" db="EMBL/GenBank/DDBJ databases">
        <authorList>
            <person name="Varghese N."/>
            <person name="Submissions S."/>
        </authorList>
    </citation>
    <scope>NUCLEOTIDE SEQUENCE [LARGE SCALE GENOMIC DNA]</scope>
    <source>
        <strain evidence="5">DSM 45079</strain>
    </source>
</reference>
<protein>
    <submittedName>
        <fullName evidence="4">Uncharacterized conserved protein YkwD, contains CAP (CSP/antigen 5/PR1) domain</fullName>
    </submittedName>
</protein>
<evidence type="ECO:0000259" key="3">
    <source>
        <dbReference type="Pfam" id="PF00188"/>
    </source>
</evidence>
<dbReference type="SUPFAM" id="SSF55797">
    <property type="entry name" value="PR-1-like"/>
    <property type="match status" value="1"/>
</dbReference>
<keyword evidence="2" id="KW-0812">Transmembrane</keyword>
<feature type="compositionally biased region" description="Acidic residues" evidence="1">
    <location>
        <begin position="94"/>
        <end position="121"/>
    </location>
</feature>
<dbReference type="AlphaFoldDB" id="A0A1H2H7S4"/>
<feature type="compositionally biased region" description="Basic and acidic residues" evidence="1">
    <location>
        <begin position="195"/>
        <end position="208"/>
    </location>
</feature>
<dbReference type="PANTHER" id="PTHR31157">
    <property type="entry name" value="SCP DOMAIN-CONTAINING PROTEIN"/>
    <property type="match status" value="1"/>
</dbReference>
<organism evidence="4 5">
    <name type="scientific">Jiangella alkaliphila</name>
    <dbReference type="NCBI Taxonomy" id="419479"/>
    <lineage>
        <taxon>Bacteria</taxon>
        <taxon>Bacillati</taxon>
        <taxon>Actinomycetota</taxon>
        <taxon>Actinomycetes</taxon>
        <taxon>Jiangellales</taxon>
        <taxon>Jiangellaceae</taxon>
        <taxon>Jiangella</taxon>
    </lineage>
</organism>
<dbReference type="Pfam" id="PF00188">
    <property type="entry name" value="CAP"/>
    <property type="match status" value="1"/>
</dbReference>
<feature type="compositionally biased region" description="Low complexity" evidence="1">
    <location>
        <begin position="62"/>
        <end position="93"/>
    </location>
</feature>
<accession>A0A1H2H7S4</accession>
<proteinExistence type="predicted"/>
<dbReference type="CDD" id="cd05379">
    <property type="entry name" value="CAP_bacterial"/>
    <property type="match status" value="1"/>
</dbReference>
<dbReference type="STRING" id="419479.SAMN04488563_0886"/>
<name>A0A1H2H7S4_9ACTN</name>
<dbReference type="PANTHER" id="PTHR31157:SF1">
    <property type="entry name" value="SCP DOMAIN-CONTAINING PROTEIN"/>
    <property type="match status" value="1"/>
</dbReference>
<keyword evidence="5" id="KW-1185">Reference proteome</keyword>
<evidence type="ECO:0000256" key="1">
    <source>
        <dbReference type="SAM" id="MobiDB-lite"/>
    </source>
</evidence>
<keyword evidence="2" id="KW-0472">Membrane</keyword>
<dbReference type="Proteomes" id="UP000182977">
    <property type="component" value="Chromosome I"/>
</dbReference>
<dbReference type="Gene3D" id="3.40.33.10">
    <property type="entry name" value="CAP"/>
    <property type="match status" value="1"/>
</dbReference>
<feature type="domain" description="SCP" evidence="3">
    <location>
        <begin position="205"/>
        <end position="306"/>
    </location>
</feature>
<evidence type="ECO:0000313" key="4">
    <source>
        <dbReference type="EMBL" id="SDU27865.1"/>
    </source>
</evidence>
<keyword evidence="2" id="KW-1133">Transmembrane helix</keyword>
<feature type="region of interest" description="Disordered" evidence="1">
    <location>
        <begin position="226"/>
        <end position="252"/>
    </location>
</feature>
<feature type="compositionally biased region" description="Basic and acidic residues" evidence="1">
    <location>
        <begin position="226"/>
        <end position="238"/>
    </location>
</feature>
<evidence type="ECO:0000313" key="5">
    <source>
        <dbReference type="Proteomes" id="UP000182977"/>
    </source>
</evidence>
<feature type="compositionally biased region" description="Acidic residues" evidence="1">
    <location>
        <begin position="142"/>
        <end position="185"/>
    </location>
</feature>
<dbReference type="InterPro" id="IPR035940">
    <property type="entry name" value="CAP_sf"/>
</dbReference>
<dbReference type="InterPro" id="IPR014044">
    <property type="entry name" value="CAP_dom"/>
</dbReference>
<feature type="region of interest" description="Disordered" evidence="1">
    <location>
        <begin position="49"/>
        <end position="211"/>
    </location>
</feature>
<gene>
    <name evidence="4" type="ORF">SAMN04488563_0886</name>
</gene>
<feature type="transmembrane region" description="Helical" evidence="2">
    <location>
        <begin position="18"/>
        <end position="40"/>
    </location>
</feature>
<sequence length="321" mass="34294">MSSNLPRYRQRRVRDVPLLVRVGLLALVGFLAIGAVVVAITDGPPMLHARAEGGSQVDDFTTGETPSPHTGTTPSGSPSEPGETPSPTGSESPSPDESDDSDNGSDDDSGGSDESSEDSDDNYSATTPPREPDSPRPSDPSEPTDEPSEPSEDPSDEPSEEPSDEPSDEPSVEPPSEEPSDDPDLELPIIELSSSEERMLDSAEDARAEAGCPALRVDPRLTIAAREHSDDMRERDYYSHVNPDGEGPADRAADEGYTARVGENLARGNLRSAEQVVRQWEDGGGERDRLLDYSYTSVGIGTEQGGLLGMTSWWTLMLGVD</sequence>